<dbReference type="NCBIfam" id="TIGR01352">
    <property type="entry name" value="tonB_Cterm"/>
    <property type="match status" value="1"/>
</dbReference>
<dbReference type="SUPFAM" id="SSF74653">
    <property type="entry name" value="TolA/TonB C-terminal domain"/>
    <property type="match status" value="1"/>
</dbReference>
<feature type="compositionally biased region" description="Low complexity" evidence="5">
    <location>
        <begin position="354"/>
        <end position="371"/>
    </location>
</feature>
<dbReference type="InterPro" id="IPR006260">
    <property type="entry name" value="TonB/TolA_C"/>
</dbReference>
<dbReference type="EMBL" id="JBHZOL010000074">
    <property type="protein sequence ID" value="MFE4106870.1"/>
    <property type="molecule type" value="Genomic_DNA"/>
</dbReference>
<protein>
    <submittedName>
        <fullName evidence="8">Energy transducer TonB</fullName>
    </submittedName>
</protein>
<evidence type="ECO:0000256" key="1">
    <source>
        <dbReference type="ARBA" id="ARBA00004167"/>
    </source>
</evidence>
<comment type="caution">
    <text evidence="8">The sequence shown here is derived from an EMBL/GenBank/DDBJ whole genome shotgun (WGS) entry which is preliminary data.</text>
</comment>
<evidence type="ECO:0000256" key="4">
    <source>
        <dbReference type="ARBA" id="ARBA00023136"/>
    </source>
</evidence>
<feature type="domain" description="TonB C-terminal" evidence="7">
    <location>
        <begin position="251"/>
        <end position="342"/>
    </location>
</feature>
<proteinExistence type="predicted"/>
<accession>A0ABW6IH06</accession>
<feature type="region of interest" description="Disordered" evidence="5">
    <location>
        <begin position="336"/>
        <end position="497"/>
    </location>
</feature>
<evidence type="ECO:0000313" key="8">
    <source>
        <dbReference type="EMBL" id="MFE4106870.1"/>
    </source>
</evidence>
<comment type="subcellular location">
    <subcellularLocation>
        <location evidence="1">Membrane</location>
        <topology evidence="1">Single-pass membrane protein</topology>
    </subcellularLocation>
</comment>
<dbReference type="PROSITE" id="PS52015">
    <property type="entry name" value="TONB_CTD"/>
    <property type="match status" value="1"/>
</dbReference>
<evidence type="ECO:0000259" key="7">
    <source>
        <dbReference type="PROSITE" id="PS52015"/>
    </source>
</evidence>
<feature type="region of interest" description="Disordered" evidence="5">
    <location>
        <begin position="136"/>
        <end position="278"/>
    </location>
</feature>
<keyword evidence="2 6" id="KW-0812">Transmembrane</keyword>
<feature type="compositionally biased region" description="Low complexity" evidence="5">
    <location>
        <begin position="195"/>
        <end position="218"/>
    </location>
</feature>
<dbReference type="Pfam" id="PF03544">
    <property type="entry name" value="TonB_C"/>
    <property type="match status" value="1"/>
</dbReference>
<feature type="region of interest" description="Disordered" evidence="5">
    <location>
        <begin position="77"/>
        <end position="98"/>
    </location>
</feature>
<feature type="compositionally biased region" description="Basic and acidic residues" evidence="5">
    <location>
        <begin position="337"/>
        <end position="353"/>
    </location>
</feature>
<keyword evidence="9" id="KW-1185">Reference proteome</keyword>
<dbReference type="InterPro" id="IPR037682">
    <property type="entry name" value="TonB_C"/>
</dbReference>
<feature type="compositionally biased region" description="Low complexity" evidence="5">
    <location>
        <begin position="79"/>
        <end position="98"/>
    </location>
</feature>
<keyword evidence="3 6" id="KW-1133">Transmembrane helix</keyword>
<evidence type="ECO:0000256" key="2">
    <source>
        <dbReference type="ARBA" id="ARBA00022692"/>
    </source>
</evidence>
<feature type="compositionally biased region" description="Basic and acidic residues" evidence="5">
    <location>
        <begin position="153"/>
        <end position="162"/>
    </location>
</feature>
<evidence type="ECO:0000256" key="3">
    <source>
        <dbReference type="ARBA" id="ARBA00022989"/>
    </source>
</evidence>
<feature type="transmembrane region" description="Helical" evidence="6">
    <location>
        <begin position="21"/>
        <end position="43"/>
    </location>
</feature>
<evidence type="ECO:0000256" key="5">
    <source>
        <dbReference type="SAM" id="MobiDB-lite"/>
    </source>
</evidence>
<feature type="compositionally biased region" description="Acidic residues" evidence="5">
    <location>
        <begin position="163"/>
        <end position="173"/>
    </location>
</feature>
<feature type="compositionally biased region" description="Acidic residues" evidence="5">
    <location>
        <begin position="136"/>
        <end position="152"/>
    </location>
</feature>
<evidence type="ECO:0000313" key="9">
    <source>
        <dbReference type="Proteomes" id="UP001600165"/>
    </source>
</evidence>
<feature type="compositionally biased region" description="Pro residues" evidence="5">
    <location>
        <begin position="443"/>
        <end position="490"/>
    </location>
</feature>
<dbReference type="PRINTS" id="PR01217">
    <property type="entry name" value="PRICHEXTENSN"/>
</dbReference>
<dbReference type="RefSeq" id="WP_377965045.1">
    <property type="nucleotide sequence ID" value="NZ_JBHZOL010000074.1"/>
</dbReference>
<name>A0ABW6IH06_9CYAN</name>
<dbReference type="Gene3D" id="3.30.1150.10">
    <property type="match status" value="1"/>
</dbReference>
<organism evidence="8 9">
    <name type="scientific">Almyronema epifaneia S1</name>
    <dbReference type="NCBI Taxonomy" id="2991925"/>
    <lineage>
        <taxon>Bacteria</taxon>
        <taxon>Bacillati</taxon>
        <taxon>Cyanobacteriota</taxon>
        <taxon>Cyanophyceae</taxon>
        <taxon>Nodosilineales</taxon>
        <taxon>Nodosilineaceae</taxon>
        <taxon>Almyronema</taxon>
        <taxon>Almyronema epifaneia</taxon>
    </lineage>
</organism>
<evidence type="ECO:0000256" key="6">
    <source>
        <dbReference type="SAM" id="Phobius"/>
    </source>
</evidence>
<feature type="compositionally biased region" description="Low complexity" evidence="5">
    <location>
        <begin position="405"/>
        <end position="420"/>
    </location>
</feature>
<keyword evidence="4 6" id="KW-0472">Membrane</keyword>
<reference evidence="8 9" key="1">
    <citation type="submission" date="2024-10" db="EMBL/GenBank/DDBJ databases">
        <authorList>
            <person name="Ratan Roy A."/>
            <person name="Morales Sandoval P.H."/>
            <person name="De Los Santos Villalobos S."/>
            <person name="Chakraborty S."/>
            <person name="Mukherjee J."/>
        </authorList>
    </citation>
    <scope>NUCLEOTIDE SEQUENCE [LARGE SCALE GENOMIC DNA]</scope>
    <source>
        <strain evidence="8 9">S1</strain>
    </source>
</reference>
<sequence length="497" mass="50836">MGLSQACLEQHDKENALTRRCLSWGLLSAVGVHAGFVPMLLLMPTPLAATKTPNRIELVVTPPEPDPAVVEPETELAEEVSAAAPSQPAASQPAAAPALQPVAALPPPAAPLPAQPESAPEIVEADEDQPDLEDEAVLPETSEETEDAVETEPDGRLAKTEISESEAEPETNIDDIRSSLSRLFSQDEITRDSADSGTDAAIAADTAASGGETAGTAETDSDGRETARATGSRSGSNDAEASGSDGRGRRGAARTVSCRRCDRPDYPESALNDGVEGNPQIEARYDANGNVVSVTLVRSSGNAELDRAALEAAQGYEFDTGGQQGSIPIEIDFAVEGSRRYRETQRRGERRSVEVASPEPPAASSSPAPTARNRPAEEAETDASESQPSTPAEPDIESQAGTQPASASETESSAVTNTAEDAIAPTSGSSAADAAEPTTAESSPPPAPPANEPASPPPANSAPEPPPPAAPPPISEPAPPPAAPPSPPPAAGEATAE</sequence>
<dbReference type="Proteomes" id="UP001600165">
    <property type="component" value="Unassembled WGS sequence"/>
</dbReference>
<gene>
    <name evidence="8" type="ORF">ACFVKH_11315</name>
</gene>